<organism evidence="2 3">
    <name type="scientific">Tahibacter soli</name>
    <dbReference type="NCBI Taxonomy" id="2983605"/>
    <lineage>
        <taxon>Bacteria</taxon>
        <taxon>Pseudomonadati</taxon>
        <taxon>Pseudomonadota</taxon>
        <taxon>Gammaproteobacteria</taxon>
        <taxon>Lysobacterales</taxon>
        <taxon>Rhodanobacteraceae</taxon>
        <taxon>Tahibacter</taxon>
    </lineage>
</organism>
<feature type="domain" description="DUF985" evidence="1">
    <location>
        <begin position="6"/>
        <end position="138"/>
    </location>
</feature>
<dbReference type="Gene3D" id="2.60.120.10">
    <property type="entry name" value="Jelly Rolls"/>
    <property type="match status" value="1"/>
</dbReference>
<dbReference type="InterPro" id="IPR039935">
    <property type="entry name" value="YML079W-like"/>
</dbReference>
<dbReference type="Pfam" id="PF06172">
    <property type="entry name" value="Cupin_5"/>
    <property type="match status" value="1"/>
</dbReference>
<dbReference type="InterPro" id="IPR014710">
    <property type="entry name" value="RmlC-like_jellyroll"/>
</dbReference>
<dbReference type="PANTHER" id="PTHR33387">
    <property type="entry name" value="RMLC-LIKE JELLY ROLL FOLD PROTEIN"/>
    <property type="match status" value="1"/>
</dbReference>
<comment type="caution">
    <text evidence="2">The sequence shown here is derived from an EMBL/GenBank/DDBJ whole genome shotgun (WGS) entry which is preliminary data.</text>
</comment>
<name>A0A9X4BJT0_9GAMM</name>
<proteinExistence type="predicted"/>
<dbReference type="AlphaFoldDB" id="A0A9X4BJT0"/>
<evidence type="ECO:0000313" key="2">
    <source>
        <dbReference type="EMBL" id="MDC8015416.1"/>
    </source>
</evidence>
<dbReference type="PANTHER" id="PTHR33387:SF3">
    <property type="entry name" value="DUF985 DOMAIN-CONTAINING PROTEIN"/>
    <property type="match status" value="1"/>
</dbReference>
<gene>
    <name evidence="2" type="ORF">OD750_023055</name>
</gene>
<reference evidence="2" key="1">
    <citation type="submission" date="2023-02" db="EMBL/GenBank/DDBJ databases">
        <title>Tahibacter soli sp. nov. isolated from soil.</title>
        <authorList>
            <person name="Baek J.H."/>
            <person name="Lee J.K."/>
            <person name="Choi D.G."/>
            <person name="Jeon C.O."/>
        </authorList>
    </citation>
    <scope>NUCLEOTIDE SEQUENCE</scope>
    <source>
        <strain evidence="2">BL</strain>
    </source>
</reference>
<dbReference type="Proteomes" id="UP001139971">
    <property type="component" value="Unassembled WGS sequence"/>
</dbReference>
<dbReference type="EMBL" id="JAOVZO020000020">
    <property type="protein sequence ID" value="MDC8015416.1"/>
    <property type="molecule type" value="Genomic_DNA"/>
</dbReference>
<protein>
    <submittedName>
        <fullName evidence="2">Cupin domain-containing protein</fullName>
    </submittedName>
</protein>
<keyword evidence="3" id="KW-1185">Reference proteome</keyword>
<dbReference type="RefSeq" id="WP_263540605.1">
    <property type="nucleotide sequence ID" value="NZ_JAOVZO020000020.1"/>
</dbReference>
<sequence length="160" mass="17836">MHTRAEELIRALHLEPHIEGGHYRRIYESATRVAYGDAAQRAVATSIYFLLAAGDLSRWHRLDTDEVWHFYEGQPLEHLRFDPVEGVLTRHVLGPASRESAPVCVVPAGMWQCARPLGAYTLVGCTVAPGYEFRGFALLDQAPDVAKRLSLIDEALLDLA</sequence>
<dbReference type="CDD" id="cd06121">
    <property type="entry name" value="cupin_YML079wp"/>
    <property type="match status" value="1"/>
</dbReference>
<accession>A0A9X4BJT0</accession>
<evidence type="ECO:0000313" key="3">
    <source>
        <dbReference type="Proteomes" id="UP001139971"/>
    </source>
</evidence>
<evidence type="ECO:0000259" key="1">
    <source>
        <dbReference type="Pfam" id="PF06172"/>
    </source>
</evidence>
<dbReference type="InterPro" id="IPR009327">
    <property type="entry name" value="Cupin_DUF985"/>
</dbReference>
<dbReference type="SUPFAM" id="SSF51182">
    <property type="entry name" value="RmlC-like cupins"/>
    <property type="match status" value="1"/>
</dbReference>
<dbReference type="InterPro" id="IPR011051">
    <property type="entry name" value="RmlC_Cupin_sf"/>
</dbReference>